<accession>A0A1B1WA78</accession>
<name>A0A1B1WA78_STRRO</name>
<proteinExistence type="predicted"/>
<dbReference type="NCBIfam" id="NF038154">
    <property type="entry name" value="lanthi_III_a"/>
    <property type="match status" value="1"/>
</dbReference>
<dbReference type="Pfam" id="PF19402">
    <property type="entry name" value="RamS"/>
    <property type="match status" value="1"/>
</dbReference>
<dbReference type="InterPro" id="IPR045825">
    <property type="entry name" value="RamS"/>
</dbReference>
<reference evidence="1" key="1">
    <citation type="journal article" date="2016" name="Appl. Environ. Microbiol.">
        <title>Functional genome mining for metabolites encoded by large gene clusters using heterologous expression of a whole genomic BAC library in Streptomyces.</title>
        <authorList>
            <person name="Xu M."/>
            <person name="Wang Y."/>
            <person name="Zhao Z."/>
            <person name="Gao G."/>
            <person name="Huang S."/>
            <person name="Kang Q."/>
            <person name="He X."/>
            <person name="Lin S."/>
            <person name="Pang X."/>
            <person name="Deng Z."/>
            <person name="Tao M."/>
        </authorList>
    </citation>
    <scope>NUCLEOTIDE SEQUENCE</scope>
    <source>
        <strain evidence="1">Sal35</strain>
    </source>
</reference>
<organism evidence="1">
    <name type="scientific">Streptomyces rochei</name>
    <name type="common">Streptomyces parvullus</name>
    <dbReference type="NCBI Taxonomy" id="1928"/>
    <lineage>
        <taxon>Bacteria</taxon>
        <taxon>Bacillati</taxon>
        <taxon>Actinomycetota</taxon>
        <taxon>Actinomycetes</taxon>
        <taxon>Kitasatosporales</taxon>
        <taxon>Streptomycetaceae</taxon>
        <taxon>Streptomyces</taxon>
        <taxon>Streptomyces rochei group</taxon>
    </lineage>
</organism>
<evidence type="ECO:0000313" key="1">
    <source>
        <dbReference type="EMBL" id="ANW61949.1"/>
    </source>
</evidence>
<dbReference type="EMBL" id="KX346560">
    <property type="protein sequence ID" value="ANW61949.1"/>
    <property type="molecule type" value="Genomic_DNA"/>
</dbReference>
<dbReference type="AlphaFoldDB" id="A0A1B1WA78"/>
<sequence>MRGGTAMSTVLDLQGLEAPAEEAAALGSTISNNCG</sequence>
<protein>
    <submittedName>
        <fullName evidence="1">Uncharacterized protein</fullName>
    </submittedName>
</protein>